<dbReference type="AlphaFoldDB" id="A0A931CT96"/>
<gene>
    <name evidence="3" type="ORF">H0S81_10265</name>
</gene>
<dbReference type="Proteomes" id="UP000706172">
    <property type="component" value="Unassembled WGS sequence"/>
</dbReference>
<evidence type="ECO:0000313" key="4">
    <source>
        <dbReference type="Proteomes" id="UP000706172"/>
    </source>
</evidence>
<name>A0A931CT96_9BACT</name>
<dbReference type="PANTHER" id="PTHR45266">
    <property type="entry name" value="OXALOACETATE DECARBOXYLASE ALPHA CHAIN"/>
    <property type="match status" value="1"/>
</dbReference>
<dbReference type="InterPro" id="IPR000089">
    <property type="entry name" value="Biotin_lipoyl"/>
</dbReference>
<feature type="domain" description="Lipoyl-binding" evidence="2">
    <location>
        <begin position="1"/>
        <end position="71"/>
    </location>
</feature>
<comment type="caution">
    <text evidence="3">The sequence shown here is derived from an EMBL/GenBank/DDBJ whole genome shotgun (WGS) entry which is preliminary data.</text>
</comment>
<protein>
    <submittedName>
        <fullName evidence="3">Acetyl-CoA carboxylase biotin carboxyl carrier protein subunit</fullName>
    </submittedName>
</protein>
<dbReference type="PROSITE" id="PS50968">
    <property type="entry name" value="BIOTINYL_LIPOYL"/>
    <property type="match status" value="1"/>
</dbReference>
<accession>A0A931CT96</accession>
<proteinExistence type="predicted"/>
<reference evidence="3" key="1">
    <citation type="submission" date="2020-07" db="EMBL/GenBank/DDBJ databases">
        <title>Severe corrosion of carbon steel in oil field produced water can be linked to methanogenic archaea containing a special type of NiFe hydrogenase.</title>
        <authorList>
            <person name="Lahme S."/>
            <person name="Mand J."/>
            <person name="Longwell J."/>
            <person name="Smith R."/>
            <person name="Enning D."/>
        </authorList>
    </citation>
    <scope>NUCLEOTIDE SEQUENCE</scope>
    <source>
        <strain evidence="3">MIC098Bin6</strain>
    </source>
</reference>
<dbReference type="CDD" id="cd06850">
    <property type="entry name" value="biotinyl_domain"/>
    <property type="match status" value="1"/>
</dbReference>
<evidence type="ECO:0000259" key="2">
    <source>
        <dbReference type="PROSITE" id="PS50968"/>
    </source>
</evidence>
<evidence type="ECO:0000256" key="1">
    <source>
        <dbReference type="ARBA" id="ARBA00023267"/>
    </source>
</evidence>
<dbReference type="InterPro" id="IPR050709">
    <property type="entry name" value="Biotin_Carboxyl_Carrier/Decarb"/>
</dbReference>
<dbReference type="InterPro" id="IPR011053">
    <property type="entry name" value="Single_hybrid_motif"/>
</dbReference>
<dbReference type="Gene3D" id="2.40.50.100">
    <property type="match status" value="1"/>
</dbReference>
<dbReference type="Pfam" id="PF00364">
    <property type="entry name" value="Biotin_lipoyl"/>
    <property type="match status" value="1"/>
</dbReference>
<dbReference type="SUPFAM" id="SSF51230">
    <property type="entry name" value="Single hybrid motif"/>
    <property type="match status" value="1"/>
</dbReference>
<dbReference type="FunFam" id="2.40.50.100:FF:000003">
    <property type="entry name" value="Acetyl-CoA carboxylase biotin carboxyl carrier protein"/>
    <property type="match status" value="1"/>
</dbReference>
<evidence type="ECO:0000313" key="3">
    <source>
        <dbReference type="EMBL" id="MBG0780293.1"/>
    </source>
</evidence>
<keyword evidence="1" id="KW-0092">Biotin</keyword>
<sequence>MASEITAPLPGKIVRMDIEVGSSVEEDMEILAIEAMKMENIIYAPCDGTIEKILKKVGDEVEEGDVIATVA</sequence>
<dbReference type="EMBL" id="JACCQK010000662">
    <property type="protein sequence ID" value="MBG0780293.1"/>
    <property type="molecule type" value="Genomic_DNA"/>
</dbReference>
<organism evidence="3 4">
    <name type="scientific">Desulfotignum balticum</name>
    <dbReference type="NCBI Taxonomy" id="115781"/>
    <lineage>
        <taxon>Bacteria</taxon>
        <taxon>Pseudomonadati</taxon>
        <taxon>Thermodesulfobacteriota</taxon>
        <taxon>Desulfobacteria</taxon>
        <taxon>Desulfobacterales</taxon>
        <taxon>Desulfobacteraceae</taxon>
        <taxon>Desulfotignum</taxon>
    </lineage>
</organism>
<dbReference type="PANTHER" id="PTHR45266:SF3">
    <property type="entry name" value="OXALOACETATE DECARBOXYLASE ALPHA CHAIN"/>
    <property type="match status" value="1"/>
</dbReference>